<feature type="domain" description="Protein kinase" evidence="7">
    <location>
        <begin position="15"/>
        <end position="274"/>
    </location>
</feature>
<evidence type="ECO:0000256" key="4">
    <source>
        <dbReference type="ARBA" id="ARBA00022840"/>
    </source>
</evidence>
<feature type="region of interest" description="Disordered" evidence="6">
    <location>
        <begin position="400"/>
        <end position="443"/>
    </location>
</feature>
<dbReference type="CDD" id="cd14014">
    <property type="entry name" value="STKc_PknB_like"/>
    <property type="match status" value="1"/>
</dbReference>
<dbReference type="Gene3D" id="3.30.200.20">
    <property type="entry name" value="Phosphorylase Kinase, domain 1"/>
    <property type="match status" value="1"/>
</dbReference>
<keyword evidence="9" id="KW-1185">Reference proteome</keyword>
<feature type="region of interest" description="Disordered" evidence="6">
    <location>
        <begin position="289"/>
        <end position="369"/>
    </location>
</feature>
<reference evidence="9" key="1">
    <citation type="journal article" date="2019" name="Int. J. Syst. Evol. Microbiol.">
        <title>The Global Catalogue of Microorganisms (GCM) 10K type strain sequencing project: providing services to taxonomists for standard genome sequencing and annotation.</title>
        <authorList>
            <consortium name="The Broad Institute Genomics Platform"/>
            <consortium name="The Broad Institute Genome Sequencing Center for Infectious Disease"/>
            <person name="Wu L."/>
            <person name="Ma J."/>
        </authorList>
    </citation>
    <scope>NUCLEOTIDE SEQUENCE [LARGE SCALE GENOMIC DNA]</scope>
    <source>
        <strain evidence="9">JCM 16014</strain>
    </source>
</reference>
<dbReference type="PANTHER" id="PTHR43289:SF34">
    <property type="entry name" value="SERINE_THREONINE-PROTEIN KINASE YBDM-RELATED"/>
    <property type="match status" value="1"/>
</dbReference>
<name>A0ABP5FQ54_9ACTN</name>
<evidence type="ECO:0000256" key="6">
    <source>
        <dbReference type="SAM" id="MobiDB-lite"/>
    </source>
</evidence>
<dbReference type="PROSITE" id="PS50011">
    <property type="entry name" value="PROTEIN_KINASE_DOM"/>
    <property type="match status" value="1"/>
</dbReference>
<evidence type="ECO:0000256" key="5">
    <source>
        <dbReference type="PROSITE-ProRule" id="PRU10141"/>
    </source>
</evidence>
<dbReference type="PANTHER" id="PTHR43289">
    <property type="entry name" value="MITOGEN-ACTIVATED PROTEIN KINASE KINASE KINASE 20-RELATED"/>
    <property type="match status" value="1"/>
</dbReference>
<dbReference type="Pfam" id="PF00069">
    <property type="entry name" value="Pkinase"/>
    <property type="match status" value="1"/>
</dbReference>
<dbReference type="InterPro" id="IPR008271">
    <property type="entry name" value="Ser/Thr_kinase_AS"/>
</dbReference>
<evidence type="ECO:0000259" key="7">
    <source>
        <dbReference type="PROSITE" id="PS50011"/>
    </source>
</evidence>
<gene>
    <name evidence="8" type="ORF">GCM10009839_32400</name>
</gene>
<feature type="binding site" evidence="5">
    <location>
        <position position="43"/>
    </location>
    <ligand>
        <name>ATP</name>
        <dbReference type="ChEBI" id="CHEBI:30616"/>
    </ligand>
</feature>
<evidence type="ECO:0000313" key="8">
    <source>
        <dbReference type="EMBL" id="GAA2030240.1"/>
    </source>
</evidence>
<dbReference type="EMBL" id="BAAAQN010000016">
    <property type="protein sequence ID" value="GAA2030240.1"/>
    <property type="molecule type" value="Genomic_DNA"/>
</dbReference>
<protein>
    <recommendedName>
        <fullName evidence="7">Protein kinase domain-containing protein</fullName>
    </recommendedName>
</protein>
<feature type="compositionally biased region" description="Low complexity" evidence="6">
    <location>
        <begin position="400"/>
        <end position="409"/>
    </location>
</feature>
<dbReference type="InterPro" id="IPR024370">
    <property type="entry name" value="PBP_domain"/>
</dbReference>
<keyword evidence="4 5" id="KW-0067">ATP-binding</keyword>
<evidence type="ECO:0000256" key="2">
    <source>
        <dbReference type="ARBA" id="ARBA00022741"/>
    </source>
</evidence>
<keyword evidence="1" id="KW-0808">Transferase</keyword>
<keyword evidence="2 5" id="KW-0547">Nucleotide-binding</keyword>
<accession>A0ABP5FQ54</accession>
<organism evidence="8 9">
    <name type="scientific">Catenulispora yoronensis</name>
    <dbReference type="NCBI Taxonomy" id="450799"/>
    <lineage>
        <taxon>Bacteria</taxon>
        <taxon>Bacillati</taxon>
        <taxon>Actinomycetota</taxon>
        <taxon>Actinomycetes</taxon>
        <taxon>Catenulisporales</taxon>
        <taxon>Catenulisporaceae</taxon>
        <taxon>Catenulispora</taxon>
    </lineage>
</organism>
<evidence type="ECO:0000256" key="3">
    <source>
        <dbReference type="ARBA" id="ARBA00022777"/>
    </source>
</evidence>
<dbReference type="InterPro" id="IPR000719">
    <property type="entry name" value="Prot_kinase_dom"/>
</dbReference>
<dbReference type="SUPFAM" id="SSF53850">
    <property type="entry name" value="Periplasmic binding protein-like II"/>
    <property type="match status" value="1"/>
</dbReference>
<feature type="compositionally biased region" description="Polar residues" evidence="6">
    <location>
        <begin position="342"/>
        <end position="352"/>
    </location>
</feature>
<sequence length="771" mass="78281">MEPLSPNDPQVVGRYRLLGRLGSGGMGIVYLGQSPGGRLVAVKCVHRELAGDAEFRRRFARESAAARLVGGFHTAPVVDADPDGDPPWLVTAYIPGLTLAEAVAAAGGALPEATVRALGAGLAEALEAIHSTGLVHRDLKPSNVLITDDGPRVIDFGIARALDDTALTRSHMIVGTPGFSSPEQLTGAQVGPASDVFCLGLVLCHAGGVPPFGRGNHEALLYRIVHQEAELGGVPEDLRAVVERCLAKDPAGRPTAAELLERWSMGPVAASAWLPEAVATRIAAVAHGAPAAAPEHDEAAPTLPAEQSTPPTEQPAPPAEHSAPPTEQPAPPTEQSEPLSIDPTSTANTSVLTPPSTPPPAIAAPATPSRRRVGVLSAVTAVALAAAGTGVYFALNGSNDSSSNRGSNSAALGPIGDSSNQVSTTTSSSAPAAGSSSKPPAAAAPSAAVCATGTLIGAGSGAHSDALNQAVKDYQTACAGATVNYLASGSGAGLTAFTSRQADFAVVDAPLSATQQTAADQRCGSRNKALTVMSLANAIWVVAHLPGAENAQLNLSPSTLAKIFAGTITTWNDPAIAHDNPSLTLPNLQITTIHRSDASSASYDFSAYLHGSAPSDFAQDPNKTWPGTGGNGFSGSAGVADAARATVGSIAYMDEATAIASGFQPISLNHTAPTDGTVGSFLSSSAVDTEHGNVVPHLSYANVPFGQYPLVSINYAVVCDADNNPGMKLVLQGFLSFLVSQNEQASLAHNNFSEAPAALLAQAATTFTGLK</sequence>
<dbReference type="PROSITE" id="PS00108">
    <property type="entry name" value="PROTEIN_KINASE_ST"/>
    <property type="match status" value="1"/>
</dbReference>
<dbReference type="PROSITE" id="PS00107">
    <property type="entry name" value="PROTEIN_KINASE_ATP"/>
    <property type="match status" value="1"/>
</dbReference>
<dbReference type="Pfam" id="PF12849">
    <property type="entry name" value="PBP_like_2"/>
    <property type="match status" value="1"/>
</dbReference>
<dbReference type="SUPFAM" id="SSF56112">
    <property type="entry name" value="Protein kinase-like (PK-like)"/>
    <property type="match status" value="1"/>
</dbReference>
<dbReference type="CDD" id="cd13565">
    <property type="entry name" value="PBP2_PstS"/>
    <property type="match status" value="1"/>
</dbReference>
<comment type="caution">
    <text evidence="8">The sequence shown here is derived from an EMBL/GenBank/DDBJ whole genome shotgun (WGS) entry which is preliminary data.</text>
</comment>
<proteinExistence type="predicted"/>
<evidence type="ECO:0000256" key="1">
    <source>
        <dbReference type="ARBA" id="ARBA00022679"/>
    </source>
</evidence>
<dbReference type="InterPro" id="IPR017441">
    <property type="entry name" value="Protein_kinase_ATP_BS"/>
</dbReference>
<dbReference type="SMART" id="SM00220">
    <property type="entry name" value="S_TKc"/>
    <property type="match status" value="1"/>
</dbReference>
<keyword evidence="3" id="KW-0418">Kinase</keyword>
<dbReference type="Gene3D" id="1.10.510.10">
    <property type="entry name" value="Transferase(Phosphotransferase) domain 1"/>
    <property type="match status" value="1"/>
</dbReference>
<evidence type="ECO:0000313" key="9">
    <source>
        <dbReference type="Proteomes" id="UP001500751"/>
    </source>
</evidence>
<dbReference type="Gene3D" id="3.40.190.10">
    <property type="entry name" value="Periplasmic binding protein-like II"/>
    <property type="match status" value="2"/>
</dbReference>
<feature type="compositionally biased region" description="Low complexity" evidence="6">
    <location>
        <begin position="418"/>
        <end position="443"/>
    </location>
</feature>
<dbReference type="Proteomes" id="UP001500751">
    <property type="component" value="Unassembled WGS sequence"/>
</dbReference>
<dbReference type="InterPro" id="IPR011009">
    <property type="entry name" value="Kinase-like_dom_sf"/>
</dbReference>